<accession>A0A0F8W4S4</accession>
<dbReference type="Gene3D" id="3.40.50.720">
    <property type="entry name" value="NAD(P)-binding Rossmann-like Domain"/>
    <property type="match status" value="1"/>
</dbReference>
<comment type="caution">
    <text evidence="5">The sequence shown here is derived from an EMBL/GenBank/DDBJ whole genome shotgun (WGS) entry which is preliminary data.</text>
</comment>
<sequence length="347" mass="38348">MTINRRVMTVVGATGKQGGSVARSLLQNADFEVRCLTRDAGSSKAEALRSLGAEVVQVDGFNEAETQKAIAGSWGIFINNGYTNSPTVRDGRYDLDFGNCILRSAAAAGIQHVVFSSQPSAESLTNGAIRTPILDVKAYGDSWGRANPAFTTFTPIMSSWYLEDFLMPSFYQGFGGFPFEEDSDGYLTFRTPLIGGREEVPWICVDEDFGDLVHGIFLNPLRWNRRTVQAVGDIVSFEDIVNTFIRVTEKKARFIGYEDPAQFPAFDKPELKESSDVFAFYQLRHGEIFGNGITECRTALELKQAAFKAKGSKGRKRLTTCAEWFTELYNSPTGKPCTLDACSMDTN</sequence>
<evidence type="ECO:0000256" key="3">
    <source>
        <dbReference type="ARBA" id="ARBA00023002"/>
    </source>
</evidence>
<dbReference type="Pfam" id="PF05368">
    <property type="entry name" value="NmrA"/>
    <property type="match status" value="1"/>
</dbReference>
<feature type="domain" description="NmrA-like" evidence="4">
    <location>
        <begin position="7"/>
        <end position="261"/>
    </location>
</feature>
<keyword evidence="3" id="KW-0560">Oxidoreductase</keyword>
<dbReference type="SUPFAM" id="SSF51735">
    <property type="entry name" value="NAD(P)-binding Rossmann-fold domains"/>
    <property type="match status" value="1"/>
</dbReference>
<dbReference type="PANTHER" id="PTHR42748:SF30">
    <property type="entry name" value="NMRA-LIKE DOMAIN-CONTAINING PROTEIN"/>
    <property type="match status" value="1"/>
</dbReference>
<protein>
    <recommendedName>
        <fullName evidence="4">NmrA-like domain-containing protein</fullName>
    </recommendedName>
</protein>
<dbReference type="VEuPathDB" id="FungiDB:P175DRAFT_0506349"/>
<comment type="similarity">
    <text evidence="1">Belongs to the NmrA-type oxidoreductase family.</text>
</comment>
<evidence type="ECO:0000256" key="1">
    <source>
        <dbReference type="ARBA" id="ARBA00006328"/>
    </source>
</evidence>
<dbReference type="GO" id="GO:0016491">
    <property type="term" value="F:oxidoreductase activity"/>
    <property type="evidence" value="ECO:0007669"/>
    <property type="project" value="UniProtKB-KW"/>
</dbReference>
<evidence type="ECO:0000313" key="5">
    <source>
        <dbReference type="EMBL" id="KKK12915.1"/>
    </source>
</evidence>
<evidence type="ECO:0000259" key="4">
    <source>
        <dbReference type="Pfam" id="PF05368"/>
    </source>
</evidence>
<dbReference type="InterPro" id="IPR051164">
    <property type="entry name" value="NmrA-like_oxidored"/>
</dbReference>
<dbReference type="Gene3D" id="3.90.25.10">
    <property type="entry name" value="UDP-galactose 4-epimerase, domain 1"/>
    <property type="match status" value="1"/>
</dbReference>
<keyword evidence="6" id="KW-1185">Reference proteome</keyword>
<dbReference type="CDD" id="cd05251">
    <property type="entry name" value="NmrA_like_SDR_a"/>
    <property type="match status" value="1"/>
</dbReference>
<dbReference type="GO" id="GO:0005634">
    <property type="term" value="C:nucleus"/>
    <property type="evidence" value="ECO:0007669"/>
    <property type="project" value="TreeGrafter"/>
</dbReference>
<dbReference type="InterPro" id="IPR036291">
    <property type="entry name" value="NAD(P)-bd_dom_sf"/>
</dbReference>
<evidence type="ECO:0000256" key="2">
    <source>
        <dbReference type="ARBA" id="ARBA00022857"/>
    </source>
</evidence>
<name>A0A0F8W4S4_9EURO</name>
<keyword evidence="2" id="KW-0521">NADP</keyword>
<evidence type="ECO:0000313" key="6">
    <source>
        <dbReference type="Proteomes" id="UP000034947"/>
    </source>
</evidence>
<proteinExistence type="inferred from homology"/>
<reference evidence="5 6" key="1">
    <citation type="submission" date="2015-02" db="EMBL/GenBank/DDBJ databases">
        <title>Draft Genome Sequences of Two Closely-Related Aflatoxigenic Aspergillus Species Obtained from the Cote d'Ivoire.</title>
        <authorList>
            <person name="Moore G.G."/>
            <person name="Beltz S.B."/>
            <person name="Mack B.M."/>
        </authorList>
    </citation>
    <scope>NUCLEOTIDE SEQUENCE [LARGE SCALE GENOMIC DNA]</scope>
    <source>
        <strain evidence="5 6">SRRC1432</strain>
    </source>
</reference>
<organism evidence="5 6">
    <name type="scientific">Aspergillus ochraceoroseus</name>
    <dbReference type="NCBI Taxonomy" id="138278"/>
    <lineage>
        <taxon>Eukaryota</taxon>
        <taxon>Fungi</taxon>
        <taxon>Dikarya</taxon>
        <taxon>Ascomycota</taxon>
        <taxon>Pezizomycotina</taxon>
        <taxon>Eurotiomycetes</taxon>
        <taxon>Eurotiomycetidae</taxon>
        <taxon>Eurotiales</taxon>
        <taxon>Aspergillaceae</taxon>
        <taxon>Aspergillus</taxon>
        <taxon>Aspergillus subgen. Nidulantes</taxon>
    </lineage>
</organism>
<dbReference type="OrthoDB" id="300709at2759"/>
<dbReference type="EMBL" id="JYKN01003349">
    <property type="protein sequence ID" value="KKK12915.1"/>
    <property type="molecule type" value="Genomic_DNA"/>
</dbReference>
<dbReference type="InterPro" id="IPR008030">
    <property type="entry name" value="NmrA-like"/>
</dbReference>
<dbReference type="AlphaFoldDB" id="A0A0F8W4S4"/>
<gene>
    <name evidence="5" type="ORF">AOCH_000474</name>
</gene>
<dbReference type="Proteomes" id="UP000034947">
    <property type="component" value="Unassembled WGS sequence"/>
</dbReference>
<dbReference type="PANTHER" id="PTHR42748">
    <property type="entry name" value="NITROGEN METABOLITE REPRESSION PROTEIN NMRA FAMILY MEMBER"/>
    <property type="match status" value="1"/>
</dbReference>